<dbReference type="PROSITE" id="PS50127">
    <property type="entry name" value="UBC_2"/>
    <property type="match status" value="1"/>
</dbReference>
<evidence type="ECO:0000256" key="1">
    <source>
        <dbReference type="ARBA" id="ARBA00022679"/>
    </source>
</evidence>
<dbReference type="CDD" id="cd23810">
    <property type="entry name" value="UBCc_BIRC6"/>
    <property type="match status" value="1"/>
</dbReference>
<keyword evidence="2" id="KW-0833">Ubl conjugation pathway</keyword>
<dbReference type="AlphaFoldDB" id="A0A5E8CM93"/>
<sequence>MESNMSNLNCVNKIKKWNQDNEDFFNINDIKWLDNDTFVITIICGSDTNNSLKLYSNLELDYFFFEINENSSIEEKTIAELNYNIFNLESKNIDSVLHETYEKMNCDSDSENFSYEEEDDEFNIGVQETSNSVQKSKWKTKDLEIRNKENQVETFNIPKNLIYSGNIIFNIVSNEIIKLQTSHKLIEILVPDNNIYNILVRFKFKNNELGNQLQEIKKRYGYDYIELKLNINMYLYPFYPISLELIKPKINNSLVYSLMDIDFLKFENWNPTNSLEFVIDTLYGIFEKHAQVIVDSKFNSGEKSYEPLEYILMKLSSKYKINSQKHEDLQVDFVKISKNEKKEKGKDNKIWKSGVGYGHQGRDEWDINAYIKDQERINNELMLELEQIILYINEELQKENCDKNQLINIIEPSCLYTMILNRLRGTTLLELEKNQTLYDTLVDLSTILITNKLWDREDTLILINKAFTNISEEAKTYLEHFPDQKENNIFQKIVECGKMLESYEINIKCTDKKGNEEDIYVNELKTEVFTHMDIVNGDYVYKSNASQNSHSKEALMRIVREISSLPKSLPITFSSSVFLRADASNISAIKFLITGPKDTPYESGCFEFDAVFKSDYPQKPPQVLLKTTGNGDVRFNPNLYNCGKVCLSLLGTWSGQKGESWNEKSSTFLQVLISIQSLILVDEPYYNEPGWERQMHTEEGKRRSFDYNDNIRLQTLKWAIIDKIKNPSPGFENVIKKHFYHKREKVISTLDIWRKETKKTSLFNKFYEEAKELLNNLKLD</sequence>
<keyword evidence="1" id="KW-0808">Transferase</keyword>
<dbReference type="PANTHER" id="PTHR46116">
    <property type="entry name" value="(E3-INDEPENDENT) E2 UBIQUITIN-CONJUGATING ENZYME"/>
    <property type="match status" value="1"/>
</dbReference>
<dbReference type="InterPro" id="IPR000608">
    <property type="entry name" value="UBC"/>
</dbReference>
<evidence type="ECO:0000256" key="2">
    <source>
        <dbReference type="ARBA" id="ARBA00022786"/>
    </source>
</evidence>
<dbReference type="SUPFAM" id="SSF54495">
    <property type="entry name" value="UBC-like"/>
    <property type="match status" value="1"/>
</dbReference>
<dbReference type="SMART" id="SM00212">
    <property type="entry name" value="UBCc"/>
    <property type="match status" value="1"/>
</dbReference>
<dbReference type="PANTHER" id="PTHR46116:SF39">
    <property type="entry name" value="BACULOVIRAL IAP REPEAT-CONTAINING PROTEIN 6"/>
    <property type="match status" value="1"/>
</dbReference>
<dbReference type="Gene3D" id="3.10.110.10">
    <property type="entry name" value="Ubiquitin Conjugating Enzyme"/>
    <property type="match status" value="2"/>
</dbReference>
<dbReference type="Pfam" id="PF00179">
    <property type="entry name" value="UQ_con"/>
    <property type="match status" value="1"/>
</dbReference>
<evidence type="ECO:0000313" key="4">
    <source>
        <dbReference type="EMBL" id="VVU94950.1"/>
    </source>
</evidence>
<organism evidence="4">
    <name type="scientific">seawater metagenome</name>
    <dbReference type="NCBI Taxonomy" id="1561972"/>
    <lineage>
        <taxon>unclassified sequences</taxon>
        <taxon>metagenomes</taxon>
        <taxon>ecological metagenomes</taxon>
    </lineage>
</organism>
<feature type="domain" description="UBC core" evidence="3">
    <location>
        <begin position="553"/>
        <end position="720"/>
    </location>
</feature>
<dbReference type="GO" id="GO:0016740">
    <property type="term" value="F:transferase activity"/>
    <property type="evidence" value="ECO:0007669"/>
    <property type="project" value="UniProtKB-KW"/>
</dbReference>
<proteinExistence type="predicted"/>
<evidence type="ECO:0000259" key="3">
    <source>
        <dbReference type="PROSITE" id="PS50127"/>
    </source>
</evidence>
<dbReference type="EMBL" id="CABVLZ010000002">
    <property type="protein sequence ID" value="VVU94950.1"/>
    <property type="molecule type" value="Genomic_DNA"/>
</dbReference>
<accession>A0A5E8CM93</accession>
<name>A0A5E8CM93_9ZZZZ</name>
<gene>
    <name evidence="4" type="ORF">CPAV1605_675</name>
</gene>
<reference evidence="4" key="1">
    <citation type="submission" date="2019-09" db="EMBL/GenBank/DDBJ databases">
        <authorList>
            <person name="Needham M D."/>
        </authorList>
    </citation>
    <scope>NUCLEOTIDE SEQUENCE</scope>
</reference>
<protein>
    <submittedName>
        <fullName evidence="4">Ubiquitin-conjugating enzyme</fullName>
    </submittedName>
</protein>
<dbReference type="InterPro" id="IPR016135">
    <property type="entry name" value="UBQ-conjugating_enzyme/RWD"/>
</dbReference>